<dbReference type="PROSITE" id="PS51873">
    <property type="entry name" value="TRIAD"/>
    <property type="match status" value="1"/>
</dbReference>
<dbReference type="UniPathway" id="UPA00143"/>
<dbReference type="PROSITE" id="PS00518">
    <property type="entry name" value="ZF_RING_1"/>
    <property type="match status" value="1"/>
</dbReference>
<evidence type="ECO:0000256" key="4">
    <source>
        <dbReference type="ARBA" id="ARBA00004906"/>
    </source>
</evidence>
<comment type="function">
    <text evidence="3">Might act as an E3 ubiquitin-protein ligase, or as part of E3 complex, which accepts ubiquitin from specific E2 ubiquitin-conjugating enzymes and then transfers it to substrates.</text>
</comment>
<dbReference type="InterPro" id="IPR001841">
    <property type="entry name" value="Znf_RING"/>
</dbReference>
<dbReference type="GO" id="GO:0061630">
    <property type="term" value="F:ubiquitin protein ligase activity"/>
    <property type="evidence" value="ECO:0007669"/>
    <property type="project" value="UniProtKB-EC"/>
</dbReference>
<evidence type="ECO:0000256" key="1">
    <source>
        <dbReference type="ARBA" id="ARBA00001798"/>
    </source>
</evidence>
<keyword evidence="17" id="KW-1185">Reference proteome</keyword>
<comment type="catalytic activity">
    <reaction evidence="1">
        <text>[E2 ubiquitin-conjugating enzyme]-S-ubiquitinyl-L-cysteine + [acceptor protein]-L-lysine = [E2 ubiquitin-conjugating enzyme]-L-cysteine + [acceptor protein]-N(6)-ubiquitinyl-L-lysine.</text>
        <dbReference type="EC" id="2.3.2.31"/>
    </reaction>
</comment>
<comment type="pathway">
    <text evidence="4">Protein modification; protein ubiquitination.</text>
</comment>
<evidence type="ECO:0000256" key="2">
    <source>
        <dbReference type="ARBA" id="ARBA00001947"/>
    </source>
</evidence>
<protein>
    <recommendedName>
        <fullName evidence="6">RBR-type E3 ubiquitin transferase</fullName>
        <ecNumber evidence="6">2.3.2.31</ecNumber>
    </recommendedName>
</protein>
<dbReference type="Proteomes" id="UP000489600">
    <property type="component" value="Unassembled WGS sequence"/>
</dbReference>
<keyword evidence="7" id="KW-0808">Transferase</keyword>
<dbReference type="InterPro" id="IPR013083">
    <property type="entry name" value="Znf_RING/FYVE/PHD"/>
</dbReference>
<evidence type="ECO:0000259" key="14">
    <source>
        <dbReference type="PROSITE" id="PS50089"/>
    </source>
</evidence>
<proteinExistence type="inferred from homology"/>
<dbReference type="GO" id="GO:0016567">
    <property type="term" value="P:protein ubiquitination"/>
    <property type="evidence" value="ECO:0007669"/>
    <property type="project" value="UniProtKB-UniPathway"/>
</dbReference>
<comment type="similarity">
    <text evidence="5">Belongs to the RBR family. Ariadne subfamily.</text>
</comment>
<feature type="domain" description="RING-type" evidence="15">
    <location>
        <begin position="50"/>
        <end position="235"/>
    </location>
</feature>
<dbReference type="Pfam" id="PF01485">
    <property type="entry name" value="IBR"/>
    <property type="match status" value="1"/>
</dbReference>
<dbReference type="Pfam" id="PF00097">
    <property type="entry name" value="zf-C3HC4"/>
    <property type="match status" value="1"/>
</dbReference>
<keyword evidence="11" id="KW-0833">Ubl conjugation pathway</keyword>
<accession>A0A565CST1</accession>
<keyword evidence="8" id="KW-0479">Metal-binding</keyword>
<dbReference type="SUPFAM" id="SSF57850">
    <property type="entry name" value="RING/U-box"/>
    <property type="match status" value="3"/>
</dbReference>
<gene>
    <name evidence="16" type="ORF">ANE_LOCUS27133</name>
</gene>
<evidence type="ECO:0000256" key="13">
    <source>
        <dbReference type="PROSITE-ProRule" id="PRU00175"/>
    </source>
</evidence>
<dbReference type="Gene3D" id="3.30.40.10">
    <property type="entry name" value="Zinc/RING finger domain, C3HC4 (zinc finger)"/>
    <property type="match status" value="1"/>
</dbReference>
<dbReference type="PANTHER" id="PTHR11685">
    <property type="entry name" value="RBR FAMILY RING FINGER AND IBR DOMAIN-CONTAINING"/>
    <property type="match status" value="1"/>
</dbReference>
<name>A0A565CST1_9BRAS</name>
<evidence type="ECO:0000313" key="16">
    <source>
        <dbReference type="EMBL" id="VVB16689.1"/>
    </source>
</evidence>
<reference evidence="16" key="1">
    <citation type="submission" date="2019-07" db="EMBL/GenBank/DDBJ databases">
        <authorList>
            <person name="Dittberner H."/>
        </authorList>
    </citation>
    <scope>NUCLEOTIDE SEQUENCE [LARGE SCALE GENOMIC DNA]</scope>
</reference>
<evidence type="ECO:0000256" key="7">
    <source>
        <dbReference type="ARBA" id="ARBA00022679"/>
    </source>
</evidence>
<dbReference type="InterPro" id="IPR018957">
    <property type="entry name" value="Znf_C3HC4_RING-type"/>
</dbReference>
<dbReference type="GO" id="GO:0008270">
    <property type="term" value="F:zinc ion binding"/>
    <property type="evidence" value="ECO:0007669"/>
    <property type="project" value="UniProtKB-KW"/>
</dbReference>
<evidence type="ECO:0000256" key="9">
    <source>
        <dbReference type="ARBA" id="ARBA00022737"/>
    </source>
</evidence>
<dbReference type="EMBL" id="CABITT030000008">
    <property type="protein sequence ID" value="VVB16689.1"/>
    <property type="molecule type" value="Genomic_DNA"/>
</dbReference>
<evidence type="ECO:0000256" key="6">
    <source>
        <dbReference type="ARBA" id="ARBA00012251"/>
    </source>
</evidence>
<keyword evidence="10 13" id="KW-0863">Zinc-finger</keyword>
<organism evidence="16 17">
    <name type="scientific">Arabis nemorensis</name>
    <dbReference type="NCBI Taxonomy" id="586526"/>
    <lineage>
        <taxon>Eukaryota</taxon>
        <taxon>Viridiplantae</taxon>
        <taxon>Streptophyta</taxon>
        <taxon>Embryophyta</taxon>
        <taxon>Tracheophyta</taxon>
        <taxon>Spermatophyta</taxon>
        <taxon>Magnoliopsida</taxon>
        <taxon>eudicotyledons</taxon>
        <taxon>Gunneridae</taxon>
        <taxon>Pentapetalae</taxon>
        <taxon>rosids</taxon>
        <taxon>malvids</taxon>
        <taxon>Brassicales</taxon>
        <taxon>Brassicaceae</taxon>
        <taxon>Arabideae</taxon>
        <taxon>Arabis</taxon>
    </lineage>
</organism>
<evidence type="ECO:0000256" key="5">
    <source>
        <dbReference type="ARBA" id="ARBA00005884"/>
    </source>
</evidence>
<evidence type="ECO:0000256" key="11">
    <source>
        <dbReference type="ARBA" id="ARBA00022786"/>
    </source>
</evidence>
<sequence>MEIAVESKTPIARTRFKDNLVFKTNEPVIINSTCSQITRALYLDHQAMETSESCVICLDEDIESDLMFLVGSCGHRFCLNCVKQHIQVKLLDVERYRLVLSIGASLGYRIKEESMPLNERVYCPYQSCSHLMSKTELFSFPGYGYSRRCFQCGGSFCVYCKGPWHGSVSCADYKRLYTNPRENEEAKLKTLANLKEWRQCPKCQHITCRCGNGFCYRCGCEWNSFTDHRVCITRYYHEPIPIVSVFNSSPPTEL</sequence>
<dbReference type="EC" id="2.3.2.31" evidence="6"/>
<evidence type="ECO:0000313" key="17">
    <source>
        <dbReference type="Proteomes" id="UP000489600"/>
    </source>
</evidence>
<evidence type="ECO:0000256" key="3">
    <source>
        <dbReference type="ARBA" id="ARBA00003976"/>
    </source>
</evidence>
<dbReference type="OrthoDB" id="9977870at2759"/>
<feature type="domain" description="RING-type" evidence="14">
    <location>
        <begin position="54"/>
        <end position="84"/>
    </location>
</feature>
<dbReference type="InterPro" id="IPR031127">
    <property type="entry name" value="E3_UB_ligase_RBR"/>
</dbReference>
<keyword evidence="12" id="KW-0862">Zinc</keyword>
<dbReference type="AlphaFoldDB" id="A0A565CST1"/>
<evidence type="ECO:0000259" key="15">
    <source>
        <dbReference type="PROSITE" id="PS51873"/>
    </source>
</evidence>
<dbReference type="SMART" id="SM00647">
    <property type="entry name" value="IBR"/>
    <property type="match status" value="2"/>
</dbReference>
<evidence type="ECO:0000256" key="12">
    <source>
        <dbReference type="ARBA" id="ARBA00022833"/>
    </source>
</evidence>
<keyword evidence="9" id="KW-0677">Repeat</keyword>
<comment type="cofactor">
    <cofactor evidence="2">
        <name>Zn(2+)</name>
        <dbReference type="ChEBI" id="CHEBI:29105"/>
    </cofactor>
</comment>
<evidence type="ECO:0000256" key="10">
    <source>
        <dbReference type="ARBA" id="ARBA00022771"/>
    </source>
</evidence>
<dbReference type="PROSITE" id="PS50089">
    <property type="entry name" value="ZF_RING_2"/>
    <property type="match status" value="1"/>
</dbReference>
<dbReference type="InterPro" id="IPR002867">
    <property type="entry name" value="IBR_dom"/>
</dbReference>
<dbReference type="InterPro" id="IPR044066">
    <property type="entry name" value="TRIAD_supradom"/>
</dbReference>
<evidence type="ECO:0000256" key="8">
    <source>
        <dbReference type="ARBA" id="ARBA00022723"/>
    </source>
</evidence>
<dbReference type="InterPro" id="IPR017907">
    <property type="entry name" value="Znf_RING_CS"/>
</dbReference>
<comment type="caution">
    <text evidence="16">The sequence shown here is derived from an EMBL/GenBank/DDBJ whole genome shotgun (WGS) entry which is preliminary data.</text>
</comment>